<evidence type="ECO:0000313" key="2">
    <source>
        <dbReference type="Proteomes" id="UP000324748"/>
    </source>
</evidence>
<dbReference type="PANTHER" id="PTHR33096">
    <property type="entry name" value="CXC2 DOMAIN-CONTAINING PROTEIN"/>
    <property type="match status" value="1"/>
</dbReference>
<dbReference type="AlphaFoldDB" id="A0A5B0PY71"/>
<gene>
    <name evidence="1" type="ORF">PGT21_019475</name>
</gene>
<evidence type="ECO:0000313" key="1">
    <source>
        <dbReference type="EMBL" id="KAA1105787.1"/>
    </source>
</evidence>
<comment type="caution">
    <text evidence="1">The sequence shown here is derived from an EMBL/GenBank/DDBJ whole genome shotgun (WGS) entry which is preliminary data.</text>
</comment>
<protein>
    <submittedName>
        <fullName evidence="1">Uncharacterized protein</fullName>
    </submittedName>
</protein>
<name>A0A5B0PY71_PUCGR</name>
<organism evidence="1 2">
    <name type="scientific">Puccinia graminis f. sp. tritici</name>
    <dbReference type="NCBI Taxonomy" id="56615"/>
    <lineage>
        <taxon>Eukaryota</taxon>
        <taxon>Fungi</taxon>
        <taxon>Dikarya</taxon>
        <taxon>Basidiomycota</taxon>
        <taxon>Pucciniomycotina</taxon>
        <taxon>Pucciniomycetes</taxon>
        <taxon>Pucciniales</taxon>
        <taxon>Pucciniaceae</taxon>
        <taxon>Puccinia</taxon>
    </lineage>
</organism>
<accession>A0A5B0PY71</accession>
<keyword evidence="2" id="KW-1185">Reference proteome</keyword>
<proteinExistence type="predicted"/>
<dbReference type="OrthoDB" id="2507030at2759"/>
<sequence length="178" mass="20522">MTSKFNVLKKKWLAYNNRAESYNSEFSPGRILATPTLDDVKAYGIDNVFWNMGALSHPDEPWVVNLNVQQGIQAYLTLTHCHDKLRGIYRETRQATQWVIKIGGDLYQIENCLIAETRETDVSTKIQQRLTEICLSMWEKLVRGYSVVTEIGSQADHEEEEILDQEAMEYAEGNPNYE</sequence>
<dbReference type="Proteomes" id="UP000324748">
    <property type="component" value="Unassembled WGS sequence"/>
</dbReference>
<reference evidence="1 2" key="1">
    <citation type="submission" date="2019-05" db="EMBL/GenBank/DDBJ databases">
        <title>Emergence of the Ug99 lineage of the wheat stem rust pathogen through somatic hybridization.</title>
        <authorList>
            <person name="Li F."/>
            <person name="Upadhyaya N.M."/>
            <person name="Sperschneider J."/>
            <person name="Matny O."/>
            <person name="Nguyen-Phuc H."/>
            <person name="Mago R."/>
            <person name="Raley C."/>
            <person name="Miller M.E."/>
            <person name="Silverstein K.A.T."/>
            <person name="Henningsen E."/>
            <person name="Hirsch C.D."/>
            <person name="Visser B."/>
            <person name="Pretorius Z.A."/>
            <person name="Steffenson B.J."/>
            <person name="Schwessinger B."/>
            <person name="Dodds P.N."/>
            <person name="Figueroa M."/>
        </authorList>
    </citation>
    <scope>NUCLEOTIDE SEQUENCE [LARGE SCALE GENOMIC DNA]</scope>
    <source>
        <strain evidence="1">21-0</strain>
    </source>
</reference>
<dbReference type="PANTHER" id="PTHR33096:SF1">
    <property type="entry name" value="CXC1-LIKE CYSTEINE CLUSTER ASSOCIATED WITH KDZ TRANSPOSASES DOMAIN-CONTAINING PROTEIN"/>
    <property type="match status" value="1"/>
</dbReference>
<dbReference type="EMBL" id="VSWC01000040">
    <property type="protein sequence ID" value="KAA1105787.1"/>
    <property type="molecule type" value="Genomic_DNA"/>
</dbReference>